<feature type="transmembrane region" description="Helical" evidence="6">
    <location>
        <begin position="197"/>
        <end position="219"/>
    </location>
</feature>
<keyword evidence="3 6" id="KW-0812">Transmembrane</keyword>
<protein>
    <submittedName>
        <fullName evidence="7">UPF0104 family protein</fullName>
    </submittedName>
</protein>
<dbReference type="EMBL" id="QGKU01000016">
    <property type="protein sequence ID" value="PWR03828.1"/>
    <property type="molecule type" value="Genomic_DNA"/>
</dbReference>
<dbReference type="GO" id="GO:0005886">
    <property type="term" value="C:plasma membrane"/>
    <property type="evidence" value="ECO:0007669"/>
    <property type="project" value="UniProtKB-SubCell"/>
</dbReference>
<dbReference type="Proteomes" id="UP000245680">
    <property type="component" value="Unassembled WGS sequence"/>
</dbReference>
<reference evidence="7 8" key="1">
    <citation type="submission" date="2018-05" db="EMBL/GenBank/DDBJ databases">
        <title>Rhodobacteraceae gen. nov., sp. nov. isolated from sea water.</title>
        <authorList>
            <person name="Ren Y."/>
        </authorList>
    </citation>
    <scope>NUCLEOTIDE SEQUENCE [LARGE SCALE GENOMIC DNA]</scope>
    <source>
        <strain evidence="7 8">TG-679</strain>
    </source>
</reference>
<dbReference type="Pfam" id="PF03706">
    <property type="entry name" value="LPG_synthase_TM"/>
    <property type="match status" value="1"/>
</dbReference>
<keyword evidence="4 6" id="KW-1133">Transmembrane helix</keyword>
<name>A0A2V2LE46_9RHOB</name>
<evidence type="ECO:0000256" key="2">
    <source>
        <dbReference type="ARBA" id="ARBA00022475"/>
    </source>
</evidence>
<organism evidence="7 8">
    <name type="scientific">Meridianimarinicoccus roseus</name>
    <dbReference type="NCBI Taxonomy" id="2072018"/>
    <lineage>
        <taxon>Bacteria</taxon>
        <taxon>Pseudomonadati</taxon>
        <taxon>Pseudomonadota</taxon>
        <taxon>Alphaproteobacteria</taxon>
        <taxon>Rhodobacterales</taxon>
        <taxon>Paracoccaceae</taxon>
        <taxon>Meridianimarinicoccus</taxon>
    </lineage>
</organism>
<feature type="transmembrane region" description="Helical" evidence="6">
    <location>
        <begin position="273"/>
        <end position="296"/>
    </location>
</feature>
<feature type="transmembrane region" description="Helical" evidence="6">
    <location>
        <begin position="122"/>
        <end position="142"/>
    </location>
</feature>
<dbReference type="InterPro" id="IPR022791">
    <property type="entry name" value="L-PG_synthase/AglD"/>
</dbReference>
<comment type="subcellular location">
    <subcellularLocation>
        <location evidence="1">Cell membrane</location>
        <topology evidence="1">Multi-pass membrane protein</topology>
    </subcellularLocation>
</comment>
<dbReference type="OrthoDB" id="9126302at2"/>
<evidence type="ECO:0000313" key="7">
    <source>
        <dbReference type="EMBL" id="PWR03828.1"/>
    </source>
</evidence>
<evidence type="ECO:0000256" key="5">
    <source>
        <dbReference type="ARBA" id="ARBA00023136"/>
    </source>
</evidence>
<keyword evidence="8" id="KW-1185">Reference proteome</keyword>
<proteinExistence type="predicted"/>
<evidence type="ECO:0000313" key="8">
    <source>
        <dbReference type="Proteomes" id="UP000245680"/>
    </source>
</evidence>
<feature type="transmembrane region" description="Helical" evidence="6">
    <location>
        <begin position="37"/>
        <end position="56"/>
    </location>
</feature>
<feature type="transmembrane region" description="Helical" evidence="6">
    <location>
        <begin position="226"/>
        <end position="253"/>
    </location>
</feature>
<dbReference type="PANTHER" id="PTHR40277:SF1">
    <property type="entry name" value="BLL5419 PROTEIN"/>
    <property type="match status" value="1"/>
</dbReference>
<accession>A0A2V2LE46</accession>
<keyword evidence="2" id="KW-1003">Cell membrane</keyword>
<comment type="caution">
    <text evidence="7">The sequence shown here is derived from an EMBL/GenBank/DDBJ whole genome shotgun (WGS) entry which is preliminary data.</text>
</comment>
<evidence type="ECO:0000256" key="1">
    <source>
        <dbReference type="ARBA" id="ARBA00004651"/>
    </source>
</evidence>
<gene>
    <name evidence="7" type="ORF">DKT77_04540</name>
</gene>
<dbReference type="AlphaFoldDB" id="A0A2V2LE46"/>
<evidence type="ECO:0000256" key="4">
    <source>
        <dbReference type="ARBA" id="ARBA00022989"/>
    </source>
</evidence>
<keyword evidence="5 6" id="KW-0472">Membrane</keyword>
<evidence type="ECO:0000256" key="3">
    <source>
        <dbReference type="ARBA" id="ARBA00022692"/>
    </source>
</evidence>
<dbReference type="PANTHER" id="PTHR40277">
    <property type="entry name" value="BLL5419 PROTEIN"/>
    <property type="match status" value="1"/>
</dbReference>
<sequence>MWTGFQVAVALGCLGLLWRTVDGPAAVRSLAAADPSWLALALAALTLQTLLSALRWQLTAARLGVRFGTAHAIRDYYLGQVVNQTLPGGMIGDAGRAYRNRGQAGLLASGQAVAFERLAGQAAVFAIFAAAFVATSLVPGGIDWPDALRGPLAGFVIAGIALPTGFRAATNLPGVVGRSLTGLWRALGTVLSGRGLLAAQATLSLGTAVCNLAAFAFCARAVGVDLTVAAVAALVPLILFAMVIPISLSGWGLREGAAAALLPLAGASASGGLASSIAFGLVFAVSVLPGLVLFWVGPRGANIPARADPQP</sequence>
<evidence type="ECO:0000256" key="6">
    <source>
        <dbReference type="SAM" id="Phobius"/>
    </source>
</evidence>